<keyword evidence="7 9" id="KW-0472">Membrane</keyword>
<feature type="compositionally biased region" description="Basic residues" evidence="8">
    <location>
        <begin position="55"/>
        <end position="69"/>
    </location>
</feature>
<dbReference type="Pfam" id="PF01545">
    <property type="entry name" value="Cation_efflux"/>
    <property type="match status" value="1"/>
</dbReference>
<evidence type="ECO:0000259" key="11">
    <source>
        <dbReference type="Pfam" id="PF16916"/>
    </source>
</evidence>
<evidence type="ECO:0000256" key="9">
    <source>
        <dbReference type="SAM" id="Phobius"/>
    </source>
</evidence>
<keyword evidence="3" id="KW-0813">Transport</keyword>
<evidence type="ECO:0000256" key="2">
    <source>
        <dbReference type="ARBA" id="ARBA00008873"/>
    </source>
</evidence>
<dbReference type="SUPFAM" id="SSF160240">
    <property type="entry name" value="Cation efflux protein cytoplasmic domain-like"/>
    <property type="match status" value="1"/>
</dbReference>
<feature type="transmembrane region" description="Helical" evidence="9">
    <location>
        <begin position="81"/>
        <end position="101"/>
    </location>
</feature>
<comment type="subcellular location">
    <subcellularLocation>
        <location evidence="1">Membrane</location>
        <topology evidence="1">Multi-pass membrane protein</topology>
    </subcellularLocation>
</comment>
<dbReference type="PANTHER" id="PTHR11562">
    <property type="entry name" value="CATION EFFLUX PROTEIN/ ZINC TRANSPORTER"/>
    <property type="match status" value="1"/>
</dbReference>
<organism evidence="12 13">
    <name type="scientific">Cohnella phaseoli</name>
    <dbReference type="NCBI Taxonomy" id="456490"/>
    <lineage>
        <taxon>Bacteria</taxon>
        <taxon>Bacillati</taxon>
        <taxon>Bacillota</taxon>
        <taxon>Bacilli</taxon>
        <taxon>Bacillales</taxon>
        <taxon>Paenibacillaceae</taxon>
        <taxon>Cohnella</taxon>
    </lineage>
</organism>
<feature type="compositionally biased region" description="Basic and acidic residues" evidence="8">
    <location>
        <begin position="32"/>
        <end position="54"/>
    </location>
</feature>
<accession>A0A3D9INZ7</accession>
<dbReference type="InterPro" id="IPR036837">
    <property type="entry name" value="Cation_efflux_CTD_sf"/>
</dbReference>
<sequence>MSKHVQDQHKGRNHNHNHDHAHNHDHNHKHDHANNHDHNHDHAHKHDHDHSHNHDHGHHHHGIGGHHHHFDGNRDGNKKGLTIALIITAGIMVLEFVGGLVTNSLALLSDSGHMLSDASALALSLVAFWFAARPASPNKTYGYYRFEILAALFNGVTLFVIAGFIMWEAYQRFSAPPEVSSLSMLLIASVGLIANLLSAFALMRKGDVKNNLNLRSAYLHVLGDALGSVGAIVAGIVMLAFGWYIADPIISVLVSLLILRSAWSVIKHTVHILMEGTPATIDQGAVKSALIGIPGVLDVHDLHIWTITSGMDSLSCHLLVEDQANQQTILQQAIRTIEEKFKIQHATIQIETSETRHEELTV</sequence>
<keyword evidence="4 9" id="KW-0812">Transmembrane</keyword>
<proteinExistence type="inferred from homology"/>
<dbReference type="GO" id="GO:0005385">
    <property type="term" value="F:zinc ion transmembrane transporter activity"/>
    <property type="evidence" value="ECO:0007669"/>
    <property type="project" value="TreeGrafter"/>
</dbReference>
<feature type="transmembrane region" description="Helical" evidence="9">
    <location>
        <begin position="144"/>
        <end position="167"/>
    </location>
</feature>
<dbReference type="NCBIfam" id="TIGR01297">
    <property type="entry name" value="CDF"/>
    <property type="match status" value="1"/>
</dbReference>
<feature type="transmembrane region" description="Helical" evidence="9">
    <location>
        <begin position="249"/>
        <end position="266"/>
    </location>
</feature>
<evidence type="ECO:0000313" key="13">
    <source>
        <dbReference type="Proteomes" id="UP000256977"/>
    </source>
</evidence>
<dbReference type="PANTHER" id="PTHR11562:SF17">
    <property type="entry name" value="RE54080P-RELATED"/>
    <property type="match status" value="1"/>
</dbReference>
<evidence type="ECO:0000256" key="6">
    <source>
        <dbReference type="ARBA" id="ARBA00023065"/>
    </source>
</evidence>
<dbReference type="RefSeq" id="WP_116063797.1">
    <property type="nucleotide sequence ID" value="NZ_QRDZ01000026.1"/>
</dbReference>
<dbReference type="InterPro" id="IPR050681">
    <property type="entry name" value="CDF/SLC30A"/>
</dbReference>
<dbReference type="InterPro" id="IPR027470">
    <property type="entry name" value="Cation_efflux_CTD"/>
</dbReference>
<evidence type="ECO:0000256" key="4">
    <source>
        <dbReference type="ARBA" id="ARBA00022692"/>
    </source>
</evidence>
<feature type="domain" description="Cation efflux protein transmembrane" evidence="10">
    <location>
        <begin position="81"/>
        <end position="274"/>
    </location>
</feature>
<feature type="domain" description="Cation efflux protein cytoplasmic" evidence="11">
    <location>
        <begin position="281"/>
        <end position="352"/>
    </location>
</feature>
<dbReference type="InterPro" id="IPR027469">
    <property type="entry name" value="Cation_efflux_TMD_sf"/>
</dbReference>
<comment type="similarity">
    <text evidence="2">Belongs to the cation diffusion facilitator (CDF) transporter (TC 2.A.4) family. SLC30A subfamily.</text>
</comment>
<keyword evidence="13" id="KW-1185">Reference proteome</keyword>
<dbReference type="GO" id="GO:0005886">
    <property type="term" value="C:plasma membrane"/>
    <property type="evidence" value="ECO:0007669"/>
    <property type="project" value="TreeGrafter"/>
</dbReference>
<evidence type="ECO:0000256" key="1">
    <source>
        <dbReference type="ARBA" id="ARBA00004141"/>
    </source>
</evidence>
<feature type="transmembrane region" description="Helical" evidence="9">
    <location>
        <begin position="221"/>
        <end position="243"/>
    </location>
</feature>
<feature type="compositionally biased region" description="Basic and acidic residues" evidence="8">
    <location>
        <begin position="1"/>
        <end position="24"/>
    </location>
</feature>
<evidence type="ECO:0000256" key="3">
    <source>
        <dbReference type="ARBA" id="ARBA00022448"/>
    </source>
</evidence>
<evidence type="ECO:0000256" key="7">
    <source>
        <dbReference type="ARBA" id="ARBA00023136"/>
    </source>
</evidence>
<evidence type="ECO:0000256" key="5">
    <source>
        <dbReference type="ARBA" id="ARBA00022989"/>
    </source>
</evidence>
<comment type="caution">
    <text evidence="12">The sequence shown here is derived from an EMBL/GenBank/DDBJ whole genome shotgun (WGS) entry which is preliminary data.</text>
</comment>
<feature type="transmembrane region" description="Helical" evidence="9">
    <location>
        <begin position="113"/>
        <end position="132"/>
    </location>
</feature>
<dbReference type="EMBL" id="QRDZ01000026">
    <property type="protein sequence ID" value="RED63437.1"/>
    <property type="molecule type" value="Genomic_DNA"/>
</dbReference>
<dbReference type="AlphaFoldDB" id="A0A3D9INZ7"/>
<protein>
    <submittedName>
        <fullName evidence="12">Cobalt-zinc-cadmium efflux system protein</fullName>
    </submittedName>
</protein>
<evidence type="ECO:0000313" key="12">
    <source>
        <dbReference type="EMBL" id="RED63437.1"/>
    </source>
</evidence>
<dbReference type="Gene3D" id="1.20.1510.10">
    <property type="entry name" value="Cation efflux protein transmembrane domain"/>
    <property type="match status" value="1"/>
</dbReference>
<feature type="transmembrane region" description="Helical" evidence="9">
    <location>
        <begin position="179"/>
        <end position="200"/>
    </location>
</feature>
<dbReference type="Proteomes" id="UP000256977">
    <property type="component" value="Unassembled WGS sequence"/>
</dbReference>
<dbReference type="OrthoDB" id="9809646at2"/>
<dbReference type="SUPFAM" id="SSF161111">
    <property type="entry name" value="Cation efflux protein transmembrane domain-like"/>
    <property type="match status" value="1"/>
</dbReference>
<evidence type="ECO:0000256" key="8">
    <source>
        <dbReference type="SAM" id="MobiDB-lite"/>
    </source>
</evidence>
<dbReference type="Pfam" id="PF16916">
    <property type="entry name" value="ZT_dimer"/>
    <property type="match status" value="1"/>
</dbReference>
<gene>
    <name evidence="12" type="ORF">DFP98_126113</name>
</gene>
<feature type="region of interest" description="Disordered" evidence="8">
    <location>
        <begin position="1"/>
        <end position="73"/>
    </location>
</feature>
<keyword evidence="5 9" id="KW-1133">Transmembrane helix</keyword>
<name>A0A3D9INZ7_9BACL</name>
<dbReference type="InterPro" id="IPR002524">
    <property type="entry name" value="Cation_efflux"/>
</dbReference>
<reference evidence="12 13" key="1">
    <citation type="submission" date="2018-07" db="EMBL/GenBank/DDBJ databases">
        <title>Genomic Encyclopedia of Type Strains, Phase III (KMG-III): the genomes of soil and plant-associated and newly described type strains.</title>
        <authorList>
            <person name="Whitman W."/>
        </authorList>
    </citation>
    <scope>NUCLEOTIDE SEQUENCE [LARGE SCALE GENOMIC DNA]</scope>
    <source>
        <strain evidence="12 13">CECT 7287</strain>
    </source>
</reference>
<evidence type="ECO:0000259" key="10">
    <source>
        <dbReference type="Pfam" id="PF01545"/>
    </source>
</evidence>
<keyword evidence="6" id="KW-0406">Ion transport</keyword>
<dbReference type="InterPro" id="IPR058533">
    <property type="entry name" value="Cation_efflux_TM"/>
</dbReference>